<comment type="caution">
    <text evidence="1">The sequence shown here is derived from an EMBL/GenBank/DDBJ whole genome shotgun (WGS) entry which is preliminary data.</text>
</comment>
<sequence length="254" mass="28988">MQQLSPPPFAPPPYPHDTTFCFIGDSTVRYFGYAFASLLTNHTFEKKYSYHQDFTIHSAVNALDSSLEFLFFWAPLTTDLTGSPHSLSSCDLIMWNNFIHEISDETELKEAGNWAERFEPQSKRTSEIRGIQELLEGEATNGAPVVLYASNFVRREKQGWLEVVPRFFKNLEATNSMASSGKFIVRSDLHTLALDVDGYAKRKQPSYQPEYDGVHYPTSDLLDMLVAWDEWGCVDEAVRLAAEQRANDKRESRL</sequence>
<protein>
    <recommendedName>
        <fullName evidence="3">SGNH hydrolase-type esterase domain-containing protein</fullName>
    </recommendedName>
</protein>
<accession>A0ABQ6NBD4</accession>
<evidence type="ECO:0000313" key="2">
    <source>
        <dbReference type="Proteomes" id="UP001165060"/>
    </source>
</evidence>
<evidence type="ECO:0000313" key="1">
    <source>
        <dbReference type="EMBL" id="GMI52199.1"/>
    </source>
</evidence>
<dbReference type="Proteomes" id="UP001165060">
    <property type="component" value="Unassembled WGS sequence"/>
</dbReference>
<dbReference type="EMBL" id="BRYB01006578">
    <property type="protein sequence ID" value="GMI52199.1"/>
    <property type="molecule type" value="Genomic_DNA"/>
</dbReference>
<keyword evidence="2" id="KW-1185">Reference proteome</keyword>
<reference evidence="1 2" key="1">
    <citation type="journal article" date="2023" name="Commun. Biol.">
        <title>Genome analysis of Parmales, the sister group of diatoms, reveals the evolutionary specialization of diatoms from phago-mixotrophs to photoautotrophs.</title>
        <authorList>
            <person name="Ban H."/>
            <person name="Sato S."/>
            <person name="Yoshikawa S."/>
            <person name="Yamada K."/>
            <person name="Nakamura Y."/>
            <person name="Ichinomiya M."/>
            <person name="Sato N."/>
            <person name="Blanc-Mathieu R."/>
            <person name="Endo H."/>
            <person name="Kuwata A."/>
            <person name="Ogata H."/>
        </authorList>
    </citation>
    <scope>NUCLEOTIDE SEQUENCE [LARGE SCALE GENOMIC DNA]</scope>
</reference>
<proteinExistence type="predicted"/>
<gene>
    <name evidence="1" type="ORF">TeGR_g8874</name>
</gene>
<organism evidence="1 2">
    <name type="scientific">Tetraparma gracilis</name>
    <dbReference type="NCBI Taxonomy" id="2962635"/>
    <lineage>
        <taxon>Eukaryota</taxon>
        <taxon>Sar</taxon>
        <taxon>Stramenopiles</taxon>
        <taxon>Ochrophyta</taxon>
        <taxon>Bolidophyceae</taxon>
        <taxon>Parmales</taxon>
        <taxon>Triparmaceae</taxon>
        <taxon>Tetraparma</taxon>
    </lineage>
</organism>
<evidence type="ECO:0008006" key="3">
    <source>
        <dbReference type="Google" id="ProtNLM"/>
    </source>
</evidence>
<name>A0ABQ6NBD4_9STRA</name>